<evidence type="ECO:0000313" key="2">
    <source>
        <dbReference type="EMBL" id="GAJ05958.1"/>
    </source>
</evidence>
<sequence length="119" mass="13968">SKINNLKSRNESLLAELNTIKLKVKSLKGDEESTLLLRKSLMDEHENLKNEKDVLIDRINKLEKAIDEISSEREWKLPKLKQYDERLKEAWNVFHEAESRMEVSLKLHQGRIASKSENL</sequence>
<dbReference type="EMBL" id="BARW01026484">
    <property type="protein sequence ID" value="GAJ05958.1"/>
    <property type="molecule type" value="Genomic_DNA"/>
</dbReference>
<reference evidence="2" key="1">
    <citation type="journal article" date="2014" name="Front. Microbiol.">
        <title>High frequency of phylogenetically diverse reductive dehalogenase-homologous genes in deep subseafloor sedimentary metagenomes.</title>
        <authorList>
            <person name="Kawai M."/>
            <person name="Futagami T."/>
            <person name="Toyoda A."/>
            <person name="Takaki Y."/>
            <person name="Nishi S."/>
            <person name="Hori S."/>
            <person name="Arai W."/>
            <person name="Tsubouchi T."/>
            <person name="Morono Y."/>
            <person name="Uchiyama I."/>
            <person name="Ito T."/>
            <person name="Fujiyama A."/>
            <person name="Inagaki F."/>
            <person name="Takami H."/>
        </authorList>
    </citation>
    <scope>NUCLEOTIDE SEQUENCE</scope>
    <source>
        <strain evidence="2">Expedition CK06-06</strain>
    </source>
</reference>
<dbReference type="AlphaFoldDB" id="X1TKY4"/>
<comment type="caution">
    <text evidence="2">The sequence shown here is derived from an EMBL/GenBank/DDBJ whole genome shotgun (WGS) entry which is preliminary data.</text>
</comment>
<gene>
    <name evidence="2" type="ORF">S12H4_43185</name>
</gene>
<organism evidence="2">
    <name type="scientific">marine sediment metagenome</name>
    <dbReference type="NCBI Taxonomy" id="412755"/>
    <lineage>
        <taxon>unclassified sequences</taxon>
        <taxon>metagenomes</taxon>
        <taxon>ecological metagenomes</taxon>
    </lineage>
</organism>
<accession>X1TKY4</accession>
<protein>
    <submittedName>
        <fullName evidence="2">Uncharacterized protein</fullName>
    </submittedName>
</protein>
<keyword evidence="1" id="KW-0175">Coiled coil</keyword>
<feature type="coiled-coil region" evidence="1">
    <location>
        <begin position="3"/>
        <end position="72"/>
    </location>
</feature>
<evidence type="ECO:0000256" key="1">
    <source>
        <dbReference type="SAM" id="Coils"/>
    </source>
</evidence>
<proteinExistence type="predicted"/>
<name>X1TKY4_9ZZZZ</name>
<feature type="non-terminal residue" evidence="2">
    <location>
        <position position="1"/>
    </location>
</feature>